<dbReference type="SUPFAM" id="SSF47413">
    <property type="entry name" value="lambda repressor-like DNA-binding domains"/>
    <property type="match status" value="1"/>
</dbReference>
<reference evidence="3 4" key="1">
    <citation type="journal article" date="2018" name="Int. J. Syst. Evol. Microbiol.">
        <title>Lactobacillus paragasseri sp. nov., a sister taxon of Lactobacillus gasseri, based on whole-genome sequence analyses.</title>
        <authorList>
            <person name="Tanizawa Y."/>
            <person name="Tada I."/>
            <person name="Kobayashi H."/>
            <person name="Endo A."/>
            <person name="Maeno S."/>
            <person name="Toyoda A."/>
            <person name="Arita M."/>
            <person name="Nakamura Y."/>
            <person name="Sakamoto M."/>
            <person name="Ohkuma M."/>
            <person name="Tohno M."/>
        </authorList>
    </citation>
    <scope>NUCLEOTIDE SEQUENCE [LARGE SCALE GENOMIC DNA]</scope>
    <source>
        <strain evidence="3 4">JCM 1130</strain>
    </source>
</reference>
<protein>
    <recommendedName>
        <fullName evidence="2">HTH cro/C1-type domain-containing protein</fullName>
    </recommendedName>
</protein>
<evidence type="ECO:0000256" key="1">
    <source>
        <dbReference type="ARBA" id="ARBA00023125"/>
    </source>
</evidence>
<evidence type="ECO:0000259" key="2">
    <source>
        <dbReference type="PROSITE" id="PS50943"/>
    </source>
</evidence>
<dbReference type="Pfam" id="PF01381">
    <property type="entry name" value="HTH_3"/>
    <property type="match status" value="1"/>
</dbReference>
<name>A0ABQ0N131_9LACO</name>
<keyword evidence="1" id="KW-0238">DNA-binding</keyword>
<dbReference type="InterPro" id="IPR010982">
    <property type="entry name" value="Lambda_DNA-bd_dom_sf"/>
</dbReference>
<dbReference type="InterPro" id="IPR001387">
    <property type="entry name" value="Cro/C1-type_HTH"/>
</dbReference>
<organism evidence="3 4">
    <name type="scientific">Lactobacillus paragasseri</name>
    <dbReference type="NCBI Taxonomy" id="2107999"/>
    <lineage>
        <taxon>Bacteria</taxon>
        <taxon>Bacillati</taxon>
        <taxon>Bacillota</taxon>
        <taxon>Bacilli</taxon>
        <taxon>Lactobacillales</taxon>
        <taxon>Lactobacillaceae</taxon>
        <taxon>Lactobacillus</taxon>
    </lineage>
</organism>
<keyword evidence="4" id="KW-1185">Reference proteome</keyword>
<dbReference type="PANTHER" id="PTHR46558:SF11">
    <property type="entry name" value="HTH-TYPE TRANSCRIPTIONAL REGULATOR XRE"/>
    <property type="match status" value="1"/>
</dbReference>
<dbReference type="SMART" id="SM00530">
    <property type="entry name" value="HTH_XRE"/>
    <property type="match status" value="1"/>
</dbReference>
<evidence type="ECO:0000313" key="4">
    <source>
        <dbReference type="Proteomes" id="UP000250714"/>
    </source>
</evidence>
<dbReference type="EMBL" id="BEXG01000001">
    <property type="protein sequence ID" value="GBA80274.1"/>
    <property type="molecule type" value="Genomic_DNA"/>
</dbReference>
<dbReference type="Proteomes" id="UP000250714">
    <property type="component" value="Unassembled WGS sequence"/>
</dbReference>
<dbReference type="CDD" id="cd00093">
    <property type="entry name" value="HTH_XRE"/>
    <property type="match status" value="1"/>
</dbReference>
<dbReference type="PANTHER" id="PTHR46558">
    <property type="entry name" value="TRACRIPTIONAL REGULATORY PROTEIN-RELATED-RELATED"/>
    <property type="match status" value="1"/>
</dbReference>
<gene>
    <name evidence="3" type="ORF">LJCM1130_02540</name>
</gene>
<evidence type="ECO:0000313" key="3">
    <source>
        <dbReference type="EMBL" id="GBA80274.1"/>
    </source>
</evidence>
<comment type="caution">
    <text evidence="3">The sequence shown here is derived from an EMBL/GenBank/DDBJ whole genome shotgun (WGS) entry which is preliminary data.</text>
</comment>
<dbReference type="Gene3D" id="1.10.260.40">
    <property type="entry name" value="lambda repressor-like DNA-binding domains"/>
    <property type="match status" value="1"/>
</dbReference>
<feature type="domain" description="HTH cro/C1-type" evidence="2">
    <location>
        <begin position="4"/>
        <end position="58"/>
    </location>
</feature>
<proteinExistence type="predicted"/>
<accession>A0ABQ0N131</accession>
<dbReference type="PROSITE" id="PS50943">
    <property type="entry name" value="HTH_CROC1"/>
    <property type="match status" value="1"/>
</dbReference>
<dbReference type="RefSeq" id="WP_015979930.1">
    <property type="nucleotide sequence ID" value="NZ_BEXG01000001.1"/>
</dbReference>
<sequence length="112" mass="12768">MNRIKNLRIANNISQAELGNKVNASNQAISAYESGFRNPKPETWQALADFFNVSVPYLQGKIFKEDLSPELQDMFDDIQDLVTLIVPDYAVERVLTALINSHKYNYSNDGWD</sequence>